<dbReference type="GO" id="GO:0016020">
    <property type="term" value="C:membrane"/>
    <property type="evidence" value="ECO:0007669"/>
    <property type="project" value="UniProtKB-SubCell"/>
</dbReference>
<reference evidence="9" key="1">
    <citation type="submission" date="2021-01" db="EMBL/GenBank/DDBJ databases">
        <authorList>
            <person name="Corre E."/>
            <person name="Pelletier E."/>
            <person name="Niang G."/>
            <person name="Scheremetjew M."/>
            <person name="Finn R."/>
            <person name="Kale V."/>
            <person name="Holt S."/>
            <person name="Cochrane G."/>
            <person name="Meng A."/>
            <person name="Brown T."/>
            <person name="Cohen L."/>
        </authorList>
    </citation>
    <scope>NUCLEOTIDE SEQUENCE</scope>
    <source>
        <strain evidence="9">CCMP1320</strain>
    </source>
</reference>
<dbReference type="EMBL" id="HBIP01027352">
    <property type="protein sequence ID" value="CAE0501447.1"/>
    <property type="molecule type" value="Transcribed_RNA"/>
</dbReference>
<sequence length="434" mass="47451">MALQLGGMLLPGSNPLRCPQAQQRADVRCHARSRSSMRSNPPPKNRQQQRQESVSLQGVPPEEQSPEAQLKARLPKTGYFALADPKAEVYSRAGSSFDPLKRGDRWKSDFIWNEDWQGKLKMEESLQRKYDTAQQARDSQPAPGAAAPRSPTSSSSSSSSSALPTTSLPTVPSASASAFPSAPTPAPVFTSESAAGSISFNRLAQLDDLAADPTPLLQSIKEKEAREREEQEQLRRQLVEETQRRRAEVRSVPLPRGDLRRLDRTNRVARQMTTTVVSSKPDDFEYKAQVLAQEKARYEAEKTGQRLWTAIFSLVGTAATYATYGREVSISYVVGALAGIVYLRLLGKSVDGVGGGQIGGGGAGSVVGQPRLLIPLILALAYNRWNTTLADDYGVHLNFLAILVGFLTYKVAILAKQAKELADEMSIKPQQEQQ</sequence>
<evidence type="ECO:0000313" key="9">
    <source>
        <dbReference type="EMBL" id="CAE0501448.1"/>
    </source>
</evidence>
<feature type="domain" description="CGL160/ATPI" evidence="7">
    <location>
        <begin position="291"/>
        <end position="416"/>
    </location>
</feature>
<evidence type="ECO:0000256" key="2">
    <source>
        <dbReference type="ARBA" id="ARBA00022692"/>
    </source>
</evidence>
<accession>A0A6S8MN43</accession>
<evidence type="ECO:0000313" key="8">
    <source>
        <dbReference type="EMBL" id="CAE0501447.1"/>
    </source>
</evidence>
<name>A0A6S8MN43_DUNTE</name>
<keyword evidence="5" id="KW-0175">Coiled coil</keyword>
<feature type="compositionally biased region" description="Low complexity" evidence="6">
    <location>
        <begin position="139"/>
        <end position="187"/>
    </location>
</feature>
<dbReference type="Pfam" id="PF24763">
    <property type="entry name" value="CGL160_C"/>
    <property type="match status" value="1"/>
</dbReference>
<protein>
    <recommendedName>
        <fullName evidence="7">CGL160/ATPI domain-containing protein</fullName>
    </recommendedName>
</protein>
<feature type="compositionally biased region" description="Low complexity" evidence="6">
    <location>
        <begin position="36"/>
        <end position="51"/>
    </location>
</feature>
<evidence type="ECO:0000256" key="3">
    <source>
        <dbReference type="ARBA" id="ARBA00022989"/>
    </source>
</evidence>
<evidence type="ECO:0000256" key="6">
    <source>
        <dbReference type="SAM" id="MobiDB-lite"/>
    </source>
</evidence>
<dbReference type="AlphaFoldDB" id="A0A6S8MN43"/>
<dbReference type="EMBL" id="HBIP01027353">
    <property type="protein sequence ID" value="CAE0501448.1"/>
    <property type="molecule type" value="Transcribed_RNA"/>
</dbReference>
<evidence type="ECO:0000256" key="4">
    <source>
        <dbReference type="ARBA" id="ARBA00023136"/>
    </source>
</evidence>
<feature type="region of interest" description="Disordered" evidence="6">
    <location>
        <begin position="1"/>
        <end position="69"/>
    </location>
</feature>
<comment type="subcellular location">
    <subcellularLocation>
        <location evidence="1">Membrane</location>
        <topology evidence="1">Multi-pass membrane protein</topology>
    </subcellularLocation>
</comment>
<keyword evidence="2" id="KW-0812">Transmembrane</keyword>
<evidence type="ECO:0000256" key="5">
    <source>
        <dbReference type="SAM" id="Coils"/>
    </source>
</evidence>
<dbReference type="InterPro" id="IPR056309">
    <property type="entry name" value="CGL160/ATPI_dom"/>
</dbReference>
<keyword evidence="4" id="KW-0472">Membrane</keyword>
<keyword evidence="3" id="KW-1133">Transmembrane helix</keyword>
<evidence type="ECO:0000259" key="7">
    <source>
        <dbReference type="Pfam" id="PF24763"/>
    </source>
</evidence>
<gene>
    <name evidence="8" type="ORF">DTER00134_LOCUS16520</name>
    <name evidence="9" type="ORF">DTER00134_LOCUS16521</name>
</gene>
<feature type="coiled-coil region" evidence="5">
    <location>
        <begin position="217"/>
        <end position="244"/>
    </location>
</feature>
<evidence type="ECO:0000256" key="1">
    <source>
        <dbReference type="ARBA" id="ARBA00004141"/>
    </source>
</evidence>
<proteinExistence type="predicted"/>
<dbReference type="PANTHER" id="PTHR34118">
    <property type="entry name" value="NF-KAPPA-B INHIBITOR-LIKE PROTEIN-RELATED"/>
    <property type="match status" value="1"/>
</dbReference>
<dbReference type="PANTHER" id="PTHR34118:SF6">
    <property type="entry name" value="PROTEIN CONSERVED ONLY IN THE GREEN LINEAGE 160, CHLOROPLASTIC"/>
    <property type="match status" value="1"/>
</dbReference>
<organism evidence="9">
    <name type="scientific">Dunaliella tertiolecta</name>
    <name type="common">Green alga</name>
    <dbReference type="NCBI Taxonomy" id="3047"/>
    <lineage>
        <taxon>Eukaryota</taxon>
        <taxon>Viridiplantae</taxon>
        <taxon>Chlorophyta</taxon>
        <taxon>core chlorophytes</taxon>
        <taxon>Chlorophyceae</taxon>
        <taxon>CS clade</taxon>
        <taxon>Chlamydomonadales</taxon>
        <taxon>Dunaliellaceae</taxon>
        <taxon>Dunaliella</taxon>
    </lineage>
</organism>
<feature type="region of interest" description="Disordered" evidence="6">
    <location>
        <begin position="127"/>
        <end position="187"/>
    </location>
</feature>